<dbReference type="Proteomes" id="UP000264006">
    <property type="component" value="Chromosome"/>
</dbReference>
<dbReference type="EMBL" id="CP031165">
    <property type="protein sequence ID" value="AXV06959.1"/>
    <property type="molecule type" value="Genomic_DNA"/>
</dbReference>
<dbReference type="KEGG" id="euz:DVS28_a2277"/>
<evidence type="ECO:0000313" key="2">
    <source>
        <dbReference type="Proteomes" id="UP000264006"/>
    </source>
</evidence>
<evidence type="ECO:0008006" key="3">
    <source>
        <dbReference type="Google" id="ProtNLM"/>
    </source>
</evidence>
<sequence length="155" mass="16275">MKDLTDDQLLAVLGEALRLSEPVPDAVRDMARGALAWRTIDAELAAITSDSAVEGLVGVRGTAVARTVLFTAGEVEVELTVASTTTDAEGRSRLTLSGQVVPEARVSVRIQHREGETLVTSDEFGAFAAVDVPRGPARVLLDLPDGPVVTEAVTL</sequence>
<dbReference type="OrthoDB" id="5193241at2"/>
<proteinExistence type="predicted"/>
<protein>
    <recommendedName>
        <fullName evidence="3">Carboxypeptidase regulatory-like domain-containing protein</fullName>
    </recommendedName>
</protein>
<accession>A0A346XXL2</accession>
<keyword evidence="2" id="KW-1185">Reference proteome</keyword>
<dbReference type="AlphaFoldDB" id="A0A346XXL2"/>
<gene>
    <name evidence="1" type="ORF">DVS28_a2277</name>
</gene>
<organism evidence="1 2">
    <name type="scientific">Euzebya pacifica</name>
    <dbReference type="NCBI Taxonomy" id="1608957"/>
    <lineage>
        <taxon>Bacteria</taxon>
        <taxon>Bacillati</taxon>
        <taxon>Actinomycetota</taxon>
        <taxon>Nitriliruptoria</taxon>
        <taxon>Euzebyales</taxon>
    </lineage>
</organism>
<evidence type="ECO:0000313" key="1">
    <source>
        <dbReference type="EMBL" id="AXV06959.1"/>
    </source>
</evidence>
<reference evidence="1 2" key="1">
    <citation type="submission" date="2018-09" db="EMBL/GenBank/DDBJ databases">
        <title>Complete genome sequence of Euzebya sp. DY32-46 isolated from seawater of Pacific Ocean.</title>
        <authorList>
            <person name="Xu L."/>
            <person name="Wu Y.-H."/>
            <person name="Xu X.-W."/>
        </authorList>
    </citation>
    <scope>NUCLEOTIDE SEQUENCE [LARGE SCALE GENOMIC DNA]</scope>
    <source>
        <strain evidence="1 2">DY32-46</strain>
    </source>
</reference>
<dbReference type="RefSeq" id="WP_114591529.1">
    <property type="nucleotide sequence ID" value="NZ_CP031165.1"/>
</dbReference>
<name>A0A346XXL2_9ACTN</name>